<sequence>MQIQFTNDAPEYSGRELTLAFMAMVDGEPVQCHITAEALEDHFGAASPRFEDMVGAFDTHRPRIEAAARRLLSETRAQCVVLRSGYVRFYEANGR</sequence>
<dbReference type="GeneID" id="93062721"/>
<dbReference type="SUPFAM" id="SSF160272">
    <property type="entry name" value="Shew3726-like"/>
    <property type="match status" value="1"/>
</dbReference>
<dbReference type="EMBL" id="JQIM01000009">
    <property type="protein sequence ID" value="KGX11117.1"/>
    <property type="molecule type" value="Genomic_DNA"/>
</dbReference>
<organism evidence="1 3">
    <name type="scientific">Burkholderia pseudomallei</name>
    <name type="common">Pseudomonas pseudomallei</name>
    <dbReference type="NCBI Taxonomy" id="28450"/>
    <lineage>
        <taxon>Bacteria</taxon>
        <taxon>Pseudomonadati</taxon>
        <taxon>Pseudomonadota</taxon>
        <taxon>Betaproteobacteria</taxon>
        <taxon>Burkholderiales</taxon>
        <taxon>Burkholderiaceae</taxon>
        <taxon>Burkholderia</taxon>
        <taxon>pseudomallei group</taxon>
    </lineage>
</organism>
<proteinExistence type="predicted"/>
<protein>
    <submittedName>
        <fullName evidence="2">DUF1488 domain-containing protein</fullName>
    </submittedName>
</protein>
<dbReference type="Proteomes" id="UP000030475">
    <property type="component" value="Unassembled WGS sequence"/>
</dbReference>
<dbReference type="KEGG" id="but:X994_4020"/>
<name>A0A069B7E0_BURPE</name>
<dbReference type="OrthoDB" id="8967044at2"/>
<dbReference type="InterPro" id="IPR036692">
    <property type="entry name" value="Shew3726-like_sf"/>
</dbReference>
<evidence type="ECO:0000313" key="3">
    <source>
        <dbReference type="Proteomes" id="UP000030475"/>
    </source>
</evidence>
<gene>
    <name evidence="2" type="ORF">CWD88_08765</name>
    <name evidence="1" type="ORF">Y036_4458</name>
</gene>
<dbReference type="Proteomes" id="UP000231878">
    <property type="component" value="Unassembled WGS sequence"/>
</dbReference>
<dbReference type="InterPro" id="IPR009962">
    <property type="entry name" value="DUF1488"/>
</dbReference>
<reference evidence="2 4" key="2">
    <citation type="submission" date="2017-11" db="EMBL/GenBank/DDBJ databases">
        <title>Molecular characterization of Burkholderia pseudomallei and closely related isolates from Vietnam.</title>
        <authorList>
            <person name="Ustinov D.V."/>
            <person name="Antonov A.S."/>
            <person name="Avdusheva E.F."/>
            <person name="Shpak I.M."/>
            <person name="Zakharova I.B."/>
            <person name="Thi L.A."/>
            <person name="Teteryatnikova N."/>
            <person name="Lopasteyskaya Y.A."/>
            <person name="Kuzyutina J.A."/>
            <person name="Ngo T.N."/>
            <person name="Victorov D.V."/>
        </authorList>
    </citation>
    <scope>NUCLEOTIDE SEQUENCE [LARGE SCALE GENOMIC DNA]</scope>
    <source>
        <strain evidence="2 4">V1512</strain>
    </source>
</reference>
<dbReference type="RefSeq" id="WP_004523186.1">
    <property type="nucleotide sequence ID" value="NZ_AP028072.1"/>
</dbReference>
<dbReference type="Gene3D" id="3.30.160.140">
    <property type="entry name" value="Shew3726-like"/>
    <property type="match status" value="1"/>
</dbReference>
<comment type="caution">
    <text evidence="1">The sequence shown here is derived from an EMBL/GenBank/DDBJ whole genome shotgun (WGS) entry which is preliminary data.</text>
</comment>
<reference evidence="1 3" key="1">
    <citation type="submission" date="2014-08" db="EMBL/GenBank/DDBJ databases">
        <authorList>
            <person name="Bunnell A."/>
            <person name="Chain P.S."/>
            <person name="Chertkov O."/>
            <person name="Currie B.J."/>
            <person name="Daligault H.E."/>
            <person name="Davenport K.W."/>
            <person name="Davis C."/>
            <person name="Gleasner C.D."/>
            <person name="Johnson S.L."/>
            <person name="Kaestli M."/>
            <person name="Koren S."/>
            <person name="Kunde Y.A."/>
            <person name="Mayo M."/>
            <person name="McMurry K.K."/>
            <person name="Price E.P."/>
            <person name="Reitenga K.G."/>
            <person name="Robison R."/>
            <person name="Rosovitz M.J."/>
            <person name="Sarovich D.S."/>
            <person name="Teshima H."/>
        </authorList>
    </citation>
    <scope>NUCLEOTIDE SEQUENCE [LARGE SCALE GENOMIC DNA]</scope>
    <source>
        <strain evidence="1 3">MSHR44</strain>
    </source>
</reference>
<dbReference type="EMBL" id="PHRB01000006">
    <property type="protein sequence ID" value="PJO66709.1"/>
    <property type="molecule type" value="Genomic_DNA"/>
</dbReference>
<evidence type="ECO:0000313" key="2">
    <source>
        <dbReference type="EMBL" id="PJO66709.1"/>
    </source>
</evidence>
<dbReference type="OMA" id="RVECMIT"/>
<dbReference type="eggNOG" id="ENOG50343ST">
    <property type="taxonomic scope" value="Bacteria"/>
</dbReference>
<dbReference type="AlphaFoldDB" id="A0A069B7E0"/>
<evidence type="ECO:0000313" key="4">
    <source>
        <dbReference type="Proteomes" id="UP000231878"/>
    </source>
</evidence>
<accession>A0A069B7E0</accession>
<dbReference type="Pfam" id="PF07369">
    <property type="entry name" value="DUF1488"/>
    <property type="match status" value="1"/>
</dbReference>
<evidence type="ECO:0000313" key="1">
    <source>
        <dbReference type="EMBL" id="KGX11117.1"/>
    </source>
</evidence>